<dbReference type="InterPro" id="IPR051487">
    <property type="entry name" value="Ser/Thr_Proteases_Immune/Dev"/>
</dbReference>
<dbReference type="SMART" id="SM00020">
    <property type="entry name" value="Tryp_SPc"/>
    <property type="match status" value="1"/>
</dbReference>
<comment type="similarity">
    <text evidence="2">Belongs to the peptidase S1 family. CLIP subfamily.</text>
</comment>
<dbReference type="CDD" id="cd00190">
    <property type="entry name" value="Tryp_SPc"/>
    <property type="match status" value="1"/>
</dbReference>
<evidence type="ECO:0000259" key="5">
    <source>
        <dbReference type="PROSITE" id="PS50240"/>
    </source>
</evidence>
<evidence type="ECO:0000256" key="2">
    <source>
        <dbReference type="ARBA" id="ARBA00024195"/>
    </source>
</evidence>
<dbReference type="Proteomes" id="UP001652740">
    <property type="component" value="Unplaced"/>
</dbReference>
<dbReference type="InterPro" id="IPR041515">
    <property type="entry name" value="PPAF-2-like_Clip"/>
</dbReference>
<reference evidence="7" key="1">
    <citation type="submission" date="2025-08" db="UniProtKB">
        <authorList>
            <consortium name="RefSeq"/>
        </authorList>
    </citation>
    <scope>IDENTIFICATION</scope>
    <source>
        <tissue evidence="7">Whole larvae</tissue>
    </source>
</reference>
<dbReference type="Pfam" id="PF18322">
    <property type="entry name" value="CLIP_1"/>
    <property type="match status" value="1"/>
</dbReference>
<keyword evidence="1" id="KW-1015">Disulfide bond</keyword>
<gene>
    <name evidence="7" type="primary">LOC113518566</name>
</gene>
<feature type="compositionally biased region" description="Pro residues" evidence="3">
    <location>
        <begin position="53"/>
        <end position="69"/>
    </location>
</feature>
<evidence type="ECO:0000313" key="7">
    <source>
        <dbReference type="RefSeq" id="XP_052758992.1"/>
    </source>
</evidence>
<proteinExistence type="inferred from homology"/>
<dbReference type="InterPro" id="IPR043504">
    <property type="entry name" value="Peptidase_S1_PA_chymotrypsin"/>
</dbReference>
<dbReference type="PROSITE" id="PS50240">
    <property type="entry name" value="TRYPSIN_DOM"/>
    <property type="match status" value="1"/>
</dbReference>
<dbReference type="PANTHER" id="PTHR24256">
    <property type="entry name" value="TRYPTASE-RELATED"/>
    <property type="match status" value="1"/>
</dbReference>
<evidence type="ECO:0000313" key="6">
    <source>
        <dbReference type="Proteomes" id="UP001652740"/>
    </source>
</evidence>
<keyword evidence="4" id="KW-0732">Signal</keyword>
<accession>A0ABM3N5Y1</accession>
<dbReference type="InterPro" id="IPR001254">
    <property type="entry name" value="Trypsin_dom"/>
</dbReference>
<name>A0ABM3N5Y1_GALME</name>
<sequence>MCLWLLTACLGLLPGNPTPPVIIVPGVPSPIILPTTTTTTTTAPPGNNDMTGPPEPPPTEPPATEPPPTDSTTIPTVPPTPPPTTGGVLLPVILCNNPDIICISNPDENTTGPLPIDPRLGTTPAPSAPLQVPPITGYSALEPSYNTAVRFPRQRRNVDFTFKDIFHSTPKEVYVKHRIYKRQSCRCVAIGTCIRPSTGAGLIDIRIVNPGGGGGSGECPAGQESCCGGITDSQIACGILQTTPPLSVTPTAGQANFGEYPWQAMILTKQNDYIAGGVLIDPLNVLTVTHRLLPYIVSGTAPNVKVRLGEWDAAGTYEPVPYQEYAVQKVFSHPSYNSNTLQYDITVLRLAAPVPFTPAAGAATTINRACLPSSPTATYNGHRCWVAGWGKNMFGVQGQYQQILKEVEVPIVAPATCQSQLQAARLGPTYVLDTTSFICAGGEPNKDSCTGDGGSGLVCSVNGQWVVVGLVSWGLGCANANVPAAYVNVAALLPWIQQQIATP</sequence>
<evidence type="ECO:0000256" key="1">
    <source>
        <dbReference type="ARBA" id="ARBA00023157"/>
    </source>
</evidence>
<dbReference type="RefSeq" id="XP_052758992.1">
    <property type="nucleotide sequence ID" value="XM_052903032.1"/>
</dbReference>
<evidence type="ECO:0000256" key="4">
    <source>
        <dbReference type="SAM" id="SignalP"/>
    </source>
</evidence>
<dbReference type="Pfam" id="PF00089">
    <property type="entry name" value="Trypsin"/>
    <property type="match status" value="1"/>
</dbReference>
<protein>
    <submittedName>
        <fullName evidence="7">Phenoloxidase-activating factor 2-like isoform X1</fullName>
    </submittedName>
</protein>
<keyword evidence="6" id="KW-1185">Reference proteome</keyword>
<dbReference type="GeneID" id="113518566"/>
<dbReference type="PRINTS" id="PR00722">
    <property type="entry name" value="CHYMOTRYPSIN"/>
</dbReference>
<feature type="signal peptide" evidence="4">
    <location>
        <begin position="1"/>
        <end position="17"/>
    </location>
</feature>
<dbReference type="SUPFAM" id="SSF50494">
    <property type="entry name" value="Trypsin-like serine proteases"/>
    <property type="match status" value="1"/>
</dbReference>
<dbReference type="InterPro" id="IPR001314">
    <property type="entry name" value="Peptidase_S1A"/>
</dbReference>
<evidence type="ECO:0000256" key="3">
    <source>
        <dbReference type="SAM" id="MobiDB-lite"/>
    </source>
</evidence>
<feature type="domain" description="Peptidase S1" evidence="5">
    <location>
        <begin position="235"/>
        <end position="501"/>
    </location>
</feature>
<dbReference type="InterPro" id="IPR009003">
    <property type="entry name" value="Peptidase_S1_PA"/>
</dbReference>
<feature type="region of interest" description="Disordered" evidence="3">
    <location>
        <begin position="33"/>
        <end position="83"/>
    </location>
</feature>
<feature type="compositionally biased region" description="Low complexity" evidence="3">
    <location>
        <begin position="33"/>
        <end position="42"/>
    </location>
</feature>
<organism evidence="6 7">
    <name type="scientific">Galleria mellonella</name>
    <name type="common">Greater wax moth</name>
    <dbReference type="NCBI Taxonomy" id="7137"/>
    <lineage>
        <taxon>Eukaryota</taxon>
        <taxon>Metazoa</taxon>
        <taxon>Ecdysozoa</taxon>
        <taxon>Arthropoda</taxon>
        <taxon>Hexapoda</taxon>
        <taxon>Insecta</taxon>
        <taxon>Pterygota</taxon>
        <taxon>Neoptera</taxon>
        <taxon>Endopterygota</taxon>
        <taxon>Lepidoptera</taxon>
        <taxon>Glossata</taxon>
        <taxon>Ditrysia</taxon>
        <taxon>Pyraloidea</taxon>
        <taxon>Pyralidae</taxon>
        <taxon>Galleriinae</taxon>
        <taxon>Galleria</taxon>
    </lineage>
</organism>
<dbReference type="Gene3D" id="2.40.10.10">
    <property type="entry name" value="Trypsin-like serine proteases"/>
    <property type="match status" value="1"/>
</dbReference>
<feature type="chain" id="PRO_5047394606" evidence="4">
    <location>
        <begin position="18"/>
        <end position="503"/>
    </location>
</feature>